<evidence type="ECO:0000256" key="1">
    <source>
        <dbReference type="SAM" id="SignalP"/>
    </source>
</evidence>
<dbReference type="Gene3D" id="2.60.40.10">
    <property type="entry name" value="Immunoglobulins"/>
    <property type="match status" value="1"/>
</dbReference>
<protein>
    <submittedName>
        <fullName evidence="2">Uncharacterized protein</fullName>
    </submittedName>
</protein>
<accession>A0ABN6NBY4</accession>
<keyword evidence="1" id="KW-0732">Signal</keyword>
<sequence>MRSLRIGALSLVALGLAACGTGQSNKGSLQTTVRLQGLAAGPVTKVTVAVTSSDPNETIAPIELTAGTPAGTYTGTFAQLRASTNGGPTYQLLAEAVDAGGTVLYRGSAAGVRVTEGVMSTIIIIANSTAPVVHTDYVPVRITAVEAAAQVRSGEQLTFKVTVNPDATGPVALQWSQMDVVDPATVFTDPTQGTTVWTAPTTPSFQTVHITVTASNGLAAPSSVTFDVAVTAKVDAPVQVTLNDAPVLASLTLGQPRVAPAQTVDLSVSASDPNGDALTYTFSKGTCTGSFGALEGAPQAASTAMFTAGSAIGVCKLAVTVTDANGLTATGTVALDVDPLQPPRTEVVTPTSPATVPNVVGVADDGAPGFLGGSIRATGTPKAELYFTPQGLFSRTGLKLGDIARLSFYTKKATSHTEDVLDWFLAIYTTPYAGQTSGWYGARVEAEAYLAKNLTETVGDWNLWDSSGTQNQLRFFESTAGYFGSYTDPTWSEFVAGNSLGGSGGRVVAAYQDLPILYFSVQTASGAAGFQGQLDGLRIELTDGSVTQVDFQP</sequence>
<feature type="signal peptide" evidence="1">
    <location>
        <begin position="1"/>
        <end position="17"/>
    </location>
</feature>
<feature type="chain" id="PRO_5046061432" evidence="1">
    <location>
        <begin position="18"/>
        <end position="553"/>
    </location>
</feature>
<proteinExistence type="predicted"/>
<evidence type="ECO:0000313" key="3">
    <source>
        <dbReference type="Proteomes" id="UP001162734"/>
    </source>
</evidence>
<dbReference type="RefSeq" id="WP_248341904.1">
    <property type="nucleotide sequence ID" value="NZ_AP025592.1"/>
</dbReference>
<keyword evidence="3" id="KW-1185">Reference proteome</keyword>
<dbReference type="Proteomes" id="UP001162734">
    <property type="component" value="Chromosome"/>
</dbReference>
<organism evidence="2 3">
    <name type="scientific">Anaeromyxobacter paludicola</name>
    <dbReference type="NCBI Taxonomy" id="2918171"/>
    <lineage>
        <taxon>Bacteria</taxon>
        <taxon>Pseudomonadati</taxon>
        <taxon>Myxococcota</taxon>
        <taxon>Myxococcia</taxon>
        <taxon>Myxococcales</taxon>
        <taxon>Cystobacterineae</taxon>
        <taxon>Anaeromyxobacteraceae</taxon>
        <taxon>Anaeromyxobacter</taxon>
    </lineage>
</organism>
<reference evidence="3" key="1">
    <citation type="journal article" date="2022" name="Int. J. Syst. Evol. Microbiol.">
        <title>Anaeromyxobacter oryzae sp. nov., Anaeromyxobacter diazotrophicus sp. nov. and Anaeromyxobacter paludicola sp. nov., isolated from paddy soils.</title>
        <authorList>
            <person name="Itoh H."/>
            <person name="Xu Z."/>
            <person name="Mise K."/>
            <person name="Masuda Y."/>
            <person name="Ushijima N."/>
            <person name="Hayakawa C."/>
            <person name="Shiratori Y."/>
            <person name="Senoo K."/>
        </authorList>
    </citation>
    <scope>NUCLEOTIDE SEQUENCE [LARGE SCALE GENOMIC DNA]</scope>
    <source>
        <strain evidence="3">Red630</strain>
    </source>
</reference>
<dbReference type="Pfam" id="PF17963">
    <property type="entry name" value="Big_9"/>
    <property type="match status" value="1"/>
</dbReference>
<name>A0ABN6NBY4_9BACT</name>
<dbReference type="PROSITE" id="PS51257">
    <property type="entry name" value="PROKAR_LIPOPROTEIN"/>
    <property type="match status" value="1"/>
</dbReference>
<dbReference type="EMBL" id="AP025592">
    <property type="protein sequence ID" value="BDG09629.1"/>
    <property type="molecule type" value="Genomic_DNA"/>
</dbReference>
<evidence type="ECO:0000313" key="2">
    <source>
        <dbReference type="EMBL" id="BDG09629.1"/>
    </source>
</evidence>
<dbReference type="InterPro" id="IPR013783">
    <property type="entry name" value="Ig-like_fold"/>
</dbReference>
<gene>
    <name evidence="2" type="ORF">AMPC_27420</name>
</gene>